<keyword evidence="2 6" id="KW-0805">Transcription regulation</keyword>
<dbReference type="EMBL" id="RFFG01000084">
    <property type="protein sequence ID" value="RMI38527.1"/>
    <property type="molecule type" value="Genomic_DNA"/>
</dbReference>
<dbReference type="Proteomes" id="UP000282674">
    <property type="component" value="Unassembled WGS sequence"/>
</dbReference>
<accession>A0A3M2LM60</accession>
<dbReference type="InterPro" id="IPR036388">
    <property type="entry name" value="WH-like_DNA-bd_sf"/>
</dbReference>
<sequence>MGRALCVGATADERLLRALYTEHGGPLLGYVLRLTGGDRPQAEDVVQETLLRAWRHPEALSGRPVRPWLFTVARNLVVDAHRARRARPPETGIDEQVVGTPGEDDIDRALESWTVAEALSDLSPGHRAVLVETFYRGRSVAEAARVLGIPPGTVKSRTYYALRALRLALEERGLAP</sequence>
<gene>
    <name evidence="9" type="ORF">EBO15_32615</name>
</gene>
<dbReference type="InterPro" id="IPR013324">
    <property type="entry name" value="RNA_pol_sigma_r3/r4-like"/>
</dbReference>
<dbReference type="AlphaFoldDB" id="A0A3M2LM60"/>
<dbReference type="Gene3D" id="1.10.10.10">
    <property type="entry name" value="Winged helix-like DNA-binding domain superfamily/Winged helix DNA-binding domain"/>
    <property type="match status" value="1"/>
</dbReference>
<evidence type="ECO:0000313" key="10">
    <source>
        <dbReference type="Proteomes" id="UP000282674"/>
    </source>
</evidence>
<dbReference type="SUPFAM" id="SSF88659">
    <property type="entry name" value="Sigma3 and sigma4 domains of RNA polymerase sigma factors"/>
    <property type="match status" value="1"/>
</dbReference>
<dbReference type="InterPro" id="IPR007630">
    <property type="entry name" value="RNA_pol_sigma70_r4"/>
</dbReference>
<dbReference type="InterPro" id="IPR007627">
    <property type="entry name" value="RNA_pol_sigma70_r2"/>
</dbReference>
<evidence type="ECO:0000256" key="6">
    <source>
        <dbReference type="RuleBase" id="RU000716"/>
    </source>
</evidence>
<dbReference type="GO" id="GO:0006352">
    <property type="term" value="P:DNA-templated transcription initiation"/>
    <property type="evidence" value="ECO:0007669"/>
    <property type="project" value="InterPro"/>
</dbReference>
<protein>
    <recommendedName>
        <fullName evidence="6">RNA polymerase sigma factor</fullName>
    </recommendedName>
</protein>
<evidence type="ECO:0000259" key="7">
    <source>
        <dbReference type="Pfam" id="PF04542"/>
    </source>
</evidence>
<evidence type="ECO:0000313" key="9">
    <source>
        <dbReference type="EMBL" id="RMI38527.1"/>
    </source>
</evidence>
<evidence type="ECO:0000259" key="8">
    <source>
        <dbReference type="Pfam" id="PF04545"/>
    </source>
</evidence>
<keyword evidence="4 6" id="KW-0238">DNA-binding</keyword>
<feature type="domain" description="RNA polymerase sigma-70 region 4" evidence="8">
    <location>
        <begin position="118"/>
        <end position="166"/>
    </location>
</feature>
<dbReference type="NCBIfam" id="NF007227">
    <property type="entry name" value="PRK09645.1"/>
    <property type="match status" value="1"/>
</dbReference>
<comment type="caution">
    <text evidence="9">The sequence shown here is derived from an EMBL/GenBank/DDBJ whole genome shotgun (WGS) entry which is preliminary data.</text>
</comment>
<dbReference type="PANTHER" id="PTHR43133:SF52">
    <property type="entry name" value="ECF RNA POLYMERASE SIGMA FACTOR SIGL"/>
    <property type="match status" value="1"/>
</dbReference>
<dbReference type="InterPro" id="IPR000838">
    <property type="entry name" value="RNA_pol_sigma70_ECF_CS"/>
</dbReference>
<dbReference type="InterPro" id="IPR014284">
    <property type="entry name" value="RNA_pol_sigma-70_dom"/>
</dbReference>
<dbReference type="CDD" id="cd06171">
    <property type="entry name" value="Sigma70_r4"/>
    <property type="match status" value="1"/>
</dbReference>
<name>A0A3M2LM60_9ACTN</name>
<dbReference type="Gene3D" id="1.10.1740.10">
    <property type="match status" value="1"/>
</dbReference>
<keyword evidence="10" id="KW-1185">Reference proteome</keyword>
<comment type="similarity">
    <text evidence="1 6">Belongs to the sigma-70 factor family. ECF subfamily.</text>
</comment>
<keyword evidence="5 6" id="KW-0804">Transcription</keyword>
<evidence type="ECO:0000256" key="5">
    <source>
        <dbReference type="ARBA" id="ARBA00023163"/>
    </source>
</evidence>
<dbReference type="Pfam" id="PF04545">
    <property type="entry name" value="Sigma70_r4"/>
    <property type="match status" value="1"/>
</dbReference>
<evidence type="ECO:0000256" key="4">
    <source>
        <dbReference type="ARBA" id="ARBA00023125"/>
    </source>
</evidence>
<feature type="domain" description="RNA polymerase sigma-70 region 2" evidence="7">
    <location>
        <begin position="19"/>
        <end position="85"/>
    </location>
</feature>
<proteinExistence type="inferred from homology"/>
<dbReference type="OrthoDB" id="9811152at2"/>
<dbReference type="PANTHER" id="PTHR43133">
    <property type="entry name" value="RNA POLYMERASE ECF-TYPE SIGMA FACTO"/>
    <property type="match status" value="1"/>
</dbReference>
<organism evidence="9 10">
    <name type="scientific">Actinomadura harenae</name>
    <dbReference type="NCBI Taxonomy" id="2483351"/>
    <lineage>
        <taxon>Bacteria</taxon>
        <taxon>Bacillati</taxon>
        <taxon>Actinomycetota</taxon>
        <taxon>Actinomycetes</taxon>
        <taxon>Streptosporangiales</taxon>
        <taxon>Thermomonosporaceae</taxon>
        <taxon>Actinomadura</taxon>
    </lineage>
</organism>
<dbReference type="GO" id="GO:0016987">
    <property type="term" value="F:sigma factor activity"/>
    <property type="evidence" value="ECO:0007669"/>
    <property type="project" value="UniProtKB-KW"/>
</dbReference>
<evidence type="ECO:0000256" key="3">
    <source>
        <dbReference type="ARBA" id="ARBA00023082"/>
    </source>
</evidence>
<keyword evidence="3 6" id="KW-0731">Sigma factor</keyword>
<evidence type="ECO:0000256" key="2">
    <source>
        <dbReference type="ARBA" id="ARBA00023015"/>
    </source>
</evidence>
<dbReference type="InterPro" id="IPR013325">
    <property type="entry name" value="RNA_pol_sigma_r2"/>
</dbReference>
<dbReference type="Pfam" id="PF04542">
    <property type="entry name" value="Sigma70_r2"/>
    <property type="match status" value="1"/>
</dbReference>
<dbReference type="PROSITE" id="PS01063">
    <property type="entry name" value="SIGMA70_ECF"/>
    <property type="match status" value="1"/>
</dbReference>
<dbReference type="NCBIfam" id="TIGR02937">
    <property type="entry name" value="sigma70-ECF"/>
    <property type="match status" value="1"/>
</dbReference>
<dbReference type="GO" id="GO:0003677">
    <property type="term" value="F:DNA binding"/>
    <property type="evidence" value="ECO:0007669"/>
    <property type="project" value="UniProtKB-KW"/>
</dbReference>
<dbReference type="InterPro" id="IPR039425">
    <property type="entry name" value="RNA_pol_sigma-70-like"/>
</dbReference>
<dbReference type="SUPFAM" id="SSF88946">
    <property type="entry name" value="Sigma2 domain of RNA polymerase sigma factors"/>
    <property type="match status" value="1"/>
</dbReference>
<evidence type="ECO:0000256" key="1">
    <source>
        <dbReference type="ARBA" id="ARBA00010641"/>
    </source>
</evidence>
<reference evidence="9 10" key="1">
    <citation type="submission" date="2018-10" db="EMBL/GenBank/DDBJ databases">
        <title>Isolation from soil.</title>
        <authorList>
            <person name="Hu J."/>
        </authorList>
    </citation>
    <scope>NUCLEOTIDE SEQUENCE [LARGE SCALE GENOMIC DNA]</scope>
    <source>
        <strain evidence="9 10">NEAU-Ht49</strain>
    </source>
</reference>